<dbReference type="Gene3D" id="3.40.50.1820">
    <property type="entry name" value="alpha/beta hydrolase"/>
    <property type="match status" value="1"/>
</dbReference>
<dbReference type="InterPro" id="IPR045889">
    <property type="entry name" value="MES/HNL"/>
</dbReference>
<feature type="domain" description="AB hydrolase-1" evidence="1">
    <location>
        <begin position="4"/>
        <end position="222"/>
    </location>
</feature>
<dbReference type="GO" id="GO:0080030">
    <property type="term" value="F:methyl indole-3-acetate esterase activity"/>
    <property type="evidence" value="ECO:0007669"/>
    <property type="project" value="TreeGrafter"/>
</dbReference>
<reference evidence="2 3" key="1">
    <citation type="journal article" date="2014" name="BMC Genomics">
        <title>Comparison of environmental and isolate Sulfobacillus genomes reveals diverse carbon, sulfur, nitrogen, and hydrogen metabolisms.</title>
        <authorList>
            <person name="Justice N.B."/>
            <person name="Norman A."/>
            <person name="Brown C.T."/>
            <person name="Singh A."/>
            <person name="Thomas B.C."/>
            <person name="Banfield J.F."/>
        </authorList>
    </citation>
    <scope>NUCLEOTIDE SEQUENCE [LARGE SCALE GENOMIC DNA]</scope>
    <source>
        <strain evidence="2">AMDSBA3</strain>
    </source>
</reference>
<dbReference type="InterPro" id="IPR000073">
    <property type="entry name" value="AB_hydrolase_1"/>
</dbReference>
<dbReference type="Pfam" id="PF12697">
    <property type="entry name" value="Abhydrolase_6"/>
    <property type="match status" value="1"/>
</dbReference>
<proteinExistence type="predicted"/>
<dbReference type="GO" id="GO:0080032">
    <property type="term" value="F:methyl jasmonate esterase activity"/>
    <property type="evidence" value="ECO:0007669"/>
    <property type="project" value="TreeGrafter"/>
</dbReference>
<evidence type="ECO:0000259" key="1">
    <source>
        <dbReference type="Pfam" id="PF12697"/>
    </source>
</evidence>
<sequence length="233" mass="25686">MATFVMVHGAGDGAWAWTPVADRLRQQGHRAFPVTLTGYGDRRHLASPAITLERHVQDVMAVVQYERMDSVWLVGHSYGGWVITAAAEQMADRIAHLVYVDAVIPLASGQYMLDLYDPAFVAQTEQALGPDGWQLPVSPNLITADRRYGPALIRPLRDSVVLANPQAAALPRTYIAYTDRENNPRSAAVFRTEQAVRVRDWRVVTVPGDHNIHATQPDRLASVLDGIARGTTV</sequence>
<dbReference type="Proteomes" id="UP000241848">
    <property type="component" value="Unassembled WGS sequence"/>
</dbReference>
<comment type="caution">
    <text evidence="2">The sequence shown here is derived from an EMBL/GenBank/DDBJ whole genome shotgun (WGS) entry which is preliminary data.</text>
</comment>
<protein>
    <submittedName>
        <fullName evidence="2">Alpha/beta hydrolase</fullName>
    </submittedName>
</protein>
<accession>A0A2T2WN35</accession>
<gene>
    <name evidence="2" type="ORF">C7B45_02470</name>
</gene>
<dbReference type="PANTHER" id="PTHR10992">
    <property type="entry name" value="METHYLESTERASE FAMILY MEMBER"/>
    <property type="match status" value="1"/>
</dbReference>
<keyword evidence="2" id="KW-0378">Hydrolase</keyword>
<dbReference type="AlphaFoldDB" id="A0A2T2WN35"/>
<organism evidence="2 3">
    <name type="scientific">Sulfobacillus acidophilus</name>
    <dbReference type="NCBI Taxonomy" id="53633"/>
    <lineage>
        <taxon>Bacteria</taxon>
        <taxon>Bacillati</taxon>
        <taxon>Bacillota</taxon>
        <taxon>Clostridia</taxon>
        <taxon>Eubacteriales</taxon>
        <taxon>Clostridiales Family XVII. Incertae Sedis</taxon>
        <taxon>Sulfobacillus</taxon>
    </lineage>
</organism>
<dbReference type="SUPFAM" id="SSF53474">
    <property type="entry name" value="alpha/beta-Hydrolases"/>
    <property type="match status" value="1"/>
</dbReference>
<evidence type="ECO:0000313" key="2">
    <source>
        <dbReference type="EMBL" id="PSR23651.1"/>
    </source>
</evidence>
<dbReference type="InterPro" id="IPR029058">
    <property type="entry name" value="AB_hydrolase_fold"/>
</dbReference>
<dbReference type="EMBL" id="PXYV01000004">
    <property type="protein sequence ID" value="PSR23651.1"/>
    <property type="molecule type" value="Genomic_DNA"/>
</dbReference>
<name>A0A2T2WN35_9FIRM</name>
<evidence type="ECO:0000313" key="3">
    <source>
        <dbReference type="Proteomes" id="UP000241848"/>
    </source>
</evidence>
<dbReference type="PANTHER" id="PTHR10992:SF1086">
    <property type="entry name" value="AB HYDROLASE-1 DOMAIN-CONTAINING PROTEIN"/>
    <property type="match status" value="1"/>
</dbReference>